<sequence>MSQNKMANTALLGYKNDIANKGLQNIYSYIYKNKNALNSEMLKRVNDALNVTKQVYNDFNPNLAKTNKKIKTILSTKPYTNKFLKYAKPLSKTKGSVARAGGNVSKEFTTKVLKPPSISRPNATKNNLSNKTKTPLKHYNAQGKIRSVRQHKTKNGVAVGNAFYVNENGKKYAIFGGGMLKE</sequence>
<feature type="region of interest" description="Disordered" evidence="1">
    <location>
        <begin position="114"/>
        <end position="134"/>
    </location>
</feature>
<organism evidence="2">
    <name type="scientific">viral metagenome</name>
    <dbReference type="NCBI Taxonomy" id="1070528"/>
    <lineage>
        <taxon>unclassified sequences</taxon>
        <taxon>metagenomes</taxon>
        <taxon>organismal metagenomes</taxon>
    </lineage>
</organism>
<evidence type="ECO:0000313" key="2">
    <source>
        <dbReference type="EMBL" id="QHT37241.1"/>
    </source>
</evidence>
<accession>A0A6C0F8Q4</accession>
<protein>
    <submittedName>
        <fullName evidence="2">Uncharacterized protein</fullName>
    </submittedName>
</protein>
<reference evidence="2" key="1">
    <citation type="journal article" date="2020" name="Nature">
        <title>Giant virus diversity and host interactions through global metagenomics.</title>
        <authorList>
            <person name="Schulz F."/>
            <person name="Roux S."/>
            <person name="Paez-Espino D."/>
            <person name="Jungbluth S."/>
            <person name="Walsh D.A."/>
            <person name="Denef V.J."/>
            <person name="McMahon K.D."/>
            <person name="Konstantinidis K.T."/>
            <person name="Eloe-Fadrosh E.A."/>
            <person name="Kyrpides N.C."/>
            <person name="Woyke T."/>
        </authorList>
    </citation>
    <scope>NUCLEOTIDE SEQUENCE</scope>
    <source>
        <strain evidence="2">GVMAG-S-ERX555967-131</strain>
    </source>
</reference>
<evidence type="ECO:0000256" key="1">
    <source>
        <dbReference type="SAM" id="MobiDB-lite"/>
    </source>
</evidence>
<name>A0A6C0F8Q4_9ZZZZ</name>
<feature type="compositionally biased region" description="Polar residues" evidence="1">
    <location>
        <begin position="119"/>
        <end position="133"/>
    </location>
</feature>
<dbReference type="AlphaFoldDB" id="A0A6C0F8Q4"/>
<dbReference type="EMBL" id="MN738791">
    <property type="protein sequence ID" value="QHT37241.1"/>
    <property type="molecule type" value="Genomic_DNA"/>
</dbReference>
<proteinExistence type="predicted"/>